<dbReference type="GO" id="GO:0043565">
    <property type="term" value="F:sequence-specific DNA binding"/>
    <property type="evidence" value="ECO:0007669"/>
    <property type="project" value="InterPro"/>
</dbReference>
<dbReference type="EMBL" id="JAADZU010000156">
    <property type="protein sequence ID" value="NDK92629.1"/>
    <property type="molecule type" value="Genomic_DNA"/>
</dbReference>
<sequence>METTLSTAGIPDGDREEYWRQVICRTFVELEVDHRGSRTYRGAVRTRSYGVLRATRISCDPMIATRSRDCLSHSEDDRYLLALQLRGRTVGIQDDREVELRAGDFTIFDTARSYSVDFQGDGFDHLVFHIPRTALDARGTLAADATARRIDGSLGMGWAVSGFLTNLQRVGEDASDVEREQLGEAGIDLLATTLRWAAGPSHGGGAGPQRSLMSIKQYVRSRLGDPLLTPHGVAAAFSISVRHLHRLFTEESATFSSWVRDERLMRCFECLGDPAYRHLSVQDIRVRYGFADAAVFSRAFKRQYGITPSERREHVRAAPEYL</sequence>
<evidence type="ECO:0000256" key="2">
    <source>
        <dbReference type="ARBA" id="ARBA00023125"/>
    </source>
</evidence>
<dbReference type="PANTHER" id="PTHR46796">
    <property type="entry name" value="HTH-TYPE TRANSCRIPTIONAL ACTIVATOR RHAS-RELATED"/>
    <property type="match status" value="1"/>
</dbReference>
<gene>
    <name evidence="5" type="ORF">GYA93_24260</name>
</gene>
<dbReference type="InterPro" id="IPR018060">
    <property type="entry name" value="HTH_AraC"/>
</dbReference>
<evidence type="ECO:0000313" key="5">
    <source>
        <dbReference type="EMBL" id="NDK92629.1"/>
    </source>
</evidence>
<dbReference type="GO" id="GO:0003700">
    <property type="term" value="F:DNA-binding transcription factor activity"/>
    <property type="evidence" value="ECO:0007669"/>
    <property type="project" value="InterPro"/>
</dbReference>
<keyword evidence="3" id="KW-0804">Transcription</keyword>
<dbReference type="PROSITE" id="PS01124">
    <property type="entry name" value="HTH_ARAC_FAMILY_2"/>
    <property type="match status" value="1"/>
</dbReference>
<dbReference type="InterPro" id="IPR050204">
    <property type="entry name" value="AraC_XylS_family_regulators"/>
</dbReference>
<feature type="domain" description="HTH araC/xylS-type" evidence="4">
    <location>
        <begin position="213"/>
        <end position="314"/>
    </location>
</feature>
<dbReference type="AlphaFoldDB" id="A0A7K3LWM4"/>
<dbReference type="SMART" id="SM00342">
    <property type="entry name" value="HTH_ARAC"/>
    <property type="match status" value="1"/>
</dbReference>
<dbReference type="SUPFAM" id="SSF46689">
    <property type="entry name" value="Homeodomain-like"/>
    <property type="match status" value="1"/>
</dbReference>
<keyword evidence="2" id="KW-0238">DNA-binding</keyword>
<comment type="caution">
    <text evidence="5">The sequence shown here is derived from an EMBL/GenBank/DDBJ whole genome shotgun (WGS) entry which is preliminary data.</text>
</comment>
<evidence type="ECO:0000313" key="6">
    <source>
        <dbReference type="Proteomes" id="UP000466307"/>
    </source>
</evidence>
<dbReference type="InterPro" id="IPR020449">
    <property type="entry name" value="Tscrpt_reg_AraC-type_HTH"/>
</dbReference>
<dbReference type="Gene3D" id="1.10.10.60">
    <property type="entry name" value="Homeodomain-like"/>
    <property type="match status" value="1"/>
</dbReference>
<accession>A0A7K3LWM4</accession>
<reference evidence="5 6" key="1">
    <citation type="submission" date="2020-01" db="EMBL/GenBank/DDBJ databases">
        <title>Investigation of new actinobacteria for the biodesulphurisation of diesel fuel.</title>
        <authorList>
            <person name="Athi Narayanan S.M."/>
        </authorList>
    </citation>
    <scope>NUCLEOTIDE SEQUENCE [LARGE SCALE GENOMIC DNA]</scope>
    <source>
        <strain evidence="5 6">213E</strain>
    </source>
</reference>
<protein>
    <submittedName>
        <fullName evidence="5">Helix-turn-helix domain-containing protein</fullName>
    </submittedName>
</protein>
<evidence type="ECO:0000259" key="4">
    <source>
        <dbReference type="PROSITE" id="PS01124"/>
    </source>
</evidence>
<dbReference type="Pfam" id="PF12833">
    <property type="entry name" value="HTH_18"/>
    <property type="match status" value="1"/>
</dbReference>
<keyword evidence="1" id="KW-0805">Transcription regulation</keyword>
<dbReference type="PANTHER" id="PTHR46796:SF6">
    <property type="entry name" value="ARAC SUBFAMILY"/>
    <property type="match status" value="1"/>
</dbReference>
<dbReference type="InterPro" id="IPR009057">
    <property type="entry name" value="Homeodomain-like_sf"/>
</dbReference>
<dbReference type="Proteomes" id="UP000466307">
    <property type="component" value="Unassembled WGS sequence"/>
</dbReference>
<keyword evidence="6" id="KW-1185">Reference proteome</keyword>
<dbReference type="RefSeq" id="WP_059040010.1">
    <property type="nucleotide sequence ID" value="NZ_JAADZU010000156.1"/>
</dbReference>
<dbReference type="PRINTS" id="PR00032">
    <property type="entry name" value="HTHARAC"/>
</dbReference>
<organism evidence="5 6">
    <name type="scientific">Gordonia desulfuricans</name>
    <dbReference type="NCBI Taxonomy" id="89051"/>
    <lineage>
        <taxon>Bacteria</taxon>
        <taxon>Bacillati</taxon>
        <taxon>Actinomycetota</taxon>
        <taxon>Actinomycetes</taxon>
        <taxon>Mycobacteriales</taxon>
        <taxon>Gordoniaceae</taxon>
        <taxon>Gordonia</taxon>
    </lineage>
</organism>
<dbReference type="InterPro" id="IPR035418">
    <property type="entry name" value="AraC-bd_2"/>
</dbReference>
<evidence type="ECO:0000256" key="1">
    <source>
        <dbReference type="ARBA" id="ARBA00023015"/>
    </source>
</evidence>
<proteinExistence type="predicted"/>
<name>A0A7K3LWM4_9ACTN</name>
<evidence type="ECO:0000256" key="3">
    <source>
        <dbReference type="ARBA" id="ARBA00023163"/>
    </source>
</evidence>
<dbReference type="Pfam" id="PF14525">
    <property type="entry name" value="AraC_binding_2"/>
    <property type="match status" value="1"/>
</dbReference>